<feature type="transmembrane region" description="Helical" evidence="1">
    <location>
        <begin position="26"/>
        <end position="49"/>
    </location>
</feature>
<dbReference type="Proteomes" id="UP000249130">
    <property type="component" value="Unassembled WGS sequence"/>
</dbReference>
<dbReference type="InterPro" id="IPR000014">
    <property type="entry name" value="PAS"/>
</dbReference>
<organism evidence="3 4">
    <name type="scientific">Rhodoplanes roseus</name>
    <dbReference type="NCBI Taxonomy" id="29409"/>
    <lineage>
        <taxon>Bacteria</taxon>
        <taxon>Pseudomonadati</taxon>
        <taxon>Pseudomonadota</taxon>
        <taxon>Alphaproteobacteria</taxon>
        <taxon>Hyphomicrobiales</taxon>
        <taxon>Nitrobacteraceae</taxon>
        <taxon>Rhodoplanes</taxon>
    </lineage>
</organism>
<evidence type="ECO:0000313" key="3">
    <source>
        <dbReference type="EMBL" id="RAI45019.1"/>
    </source>
</evidence>
<dbReference type="SUPFAM" id="SSF55785">
    <property type="entry name" value="PYP-like sensor domain (PAS domain)"/>
    <property type="match status" value="2"/>
</dbReference>
<dbReference type="InterPro" id="IPR013656">
    <property type="entry name" value="PAS_4"/>
</dbReference>
<dbReference type="NCBIfam" id="TIGR00229">
    <property type="entry name" value="sensory_box"/>
    <property type="match status" value="1"/>
</dbReference>
<dbReference type="Gene3D" id="3.30.450.20">
    <property type="entry name" value="PAS domain"/>
    <property type="match status" value="2"/>
</dbReference>
<dbReference type="OrthoDB" id="3378718at2"/>
<evidence type="ECO:0000259" key="2">
    <source>
        <dbReference type="PROSITE" id="PS50112"/>
    </source>
</evidence>
<proteinExistence type="predicted"/>
<accession>A0A327L246</accession>
<keyword evidence="1" id="KW-1133">Transmembrane helix</keyword>
<feature type="transmembrane region" description="Helical" evidence="1">
    <location>
        <begin position="55"/>
        <end position="74"/>
    </location>
</feature>
<reference evidence="3 4" key="1">
    <citation type="submission" date="2017-07" db="EMBL/GenBank/DDBJ databases">
        <title>Draft Genome Sequences of Select Purple Nonsulfur Bacteria.</title>
        <authorList>
            <person name="Lasarre B."/>
            <person name="Mckinlay J.B."/>
        </authorList>
    </citation>
    <scope>NUCLEOTIDE SEQUENCE [LARGE SCALE GENOMIC DNA]</scope>
    <source>
        <strain evidence="3 4">DSM 5909</strain>
    </source>
</reference>
<feature type="non-terminal residue" evidence="3">
    <location>
        <position position="373"/>
    </location>
</feature>
<dbReference type="Pfam" id="PF08448">
    <property type="entry name" value="PAS_4"/>
    <property type="match status" value="1"/>
</dbReference>
<dbReference type="SMART" id="SM00091">
    <property type="entry name" value="PAS"/>
    <property type="match status" value="2"/>
</dbReference>
<comment type="caution">
    <text evidence="3">The sequence shown here is derived from an EMBL/GenBank/DDBJ whole genome shotgun (WGS) entry which is preliminary data.</text>
</comment>
<dbReference type="PROSITE" id="PS50112">
    <property type="entry name" value="PAS"/>
    <property type="match status" value="1"/>
</dbReference>
<dbReference type="PANTHER" id="PTHR44757">
    <property type="entry name" value="DIGUANYLATE CYCLASE DGCP"/>
    <property type="match status" value="1"/>
</dbReference>
<keyword evidence="1" id="KW-0812">Transmembrane</keyword>
<dbReference type="CDD" id="cd00130">
    <property type="entry name" value="PAS"/>
    <property type="match status" value="1"/>
</dbReference>
<evidence type="ECO:0000256" key="1">
    <source>
        <dbReference type="SAM" id="Phobius"/>
    </source>
</evidence>
<dbReference type="AlphaFoldDB" id="A0A327L246"/>
<dbReference type="EMBL" id="NPEX01000026">
    <property type="protein sequence ID" value="RAI45019.1"/>
    <property type="molecule type" value="Genomic_DNA"/>
</dbReference>
<protein>
    <recommendedName>
        <fullName evidence="2">PAS domain-containing protein</fullName>
    </recommendedName>
</protein>
<dbReference type="Pfam" id="PF12860">
    <property type="entry name" value="PAS_7"/>
    <property type="match status" value="1"/>
</dbReference>
<keyword evidence="4" id="KW-1185">Reference proteome</keyword>
<feature type="domain" description="PAS" evidence="2">
    <location>
        <begin position="243"/>
        <end position="297"/>
    </location>
</feature>
<dbReference type="InterPro" id="IPR035965">
    <property type="entry name" value="PAS-like_dom_sf"/>
</dbReference>
<gene>
    <name evidence="3" type="ORF">CH341_05950</name>
</gene>
<sequence>MTHHPDTTLPALPTTIRPGRHSSRRIARLAGATAALIATLAAVAIAALLSNGTVGAASVVAVIGLSATALALALRRAVQHSAGETQAGADRWTDTASSHAVLDASAAAAERERVQDTIRSAKQTLDTAVNNIGHGVVGIDASMRLVLCNDRYLEMYRISREEAEPGLPFEGLLRRKARVGTFPGCPEAFIGWMADRRATTGEIELADGRVIRVTNRPLAIGGWVSTHEDITAQRRAEAAAEQTVTFLTGVLDNLPDAIVVRDARDRRYVLVNSAAEALLGVSRAAVVGRTADQVFPEATADRIVDDDRTLLDTGSPVLVTERAIETPASGPRIVLARNAVIRDRTGAPMVLLTVIEDRTGRMRRVAPPPLRLA</sequence>
<name>A0A327L246_9BRAD</name>
<dbReference type="PANTHER" id="PTHR44757:SF2">
    <property type="entry name" value="BIOFILM ARCHITECTURE MAINTENANCE PROTEIN MBAA"/>
    <property type="match status" value="1"/>
</dbReference>
<dbReference type="InterPro" id="IPR052155">
    <property type="entry name" value="Biofilm_reg_signaling"/>
</dbReference>
<evidence type="ECO:0000313" key="4">
    <source>
        <dbReference type="Proteomes" id="UP000249130"/>
    </source>
</evidence>
<keyword evidence="1" id="KW-0472">Membrane</keyword>
<dbReference type="RefSeq" id="WP_146604385.1">
    <property type="nucleotide sequence ID" value="NZ_NPEX01000026.1"/>
</dbReference>